<dbReference type="PANTHER" id="PTHR38342:SF2">
    <property type="entry name" value="INNER MEMBRANE OR EXPORTED"/>
    <property type="match status" value="1"/>
</dbReference>
<name>A0A563E7P7_9MICO</name>
<dbReference type="AlphaFoldDB" id="A0A563E7P7"/>
<proteinExistence type="predicted"/>
<comment type="caution">
    <text evidence="3">The sequence shown here is derived from an EMBL/GenBank/DDBJ whole genome shotgun (WGS) entry which is preliminary data.</text>
</comment>
<sequence>MTDPMEGPPMSHSAADESSVVTKHSARSVGDTVSLLTELIKAKGMRLFATIDQSAEARRVGLELRETVLVIFGDPGMGTAVMADAPLAALDLPLKTLIWADGDRTGITYTVPAEIARRYGLTPDLTAKLAGIEALTDALSSAVASGR</sequence>
<dbReference type="SUPFAM" id="SSF103247">
    <property type="entry name" value="TT1751-like"/>
    <property type="match status" value="1"/>
</dbReference>
<dbReference type="PANTHER" id="PTHR38342">
    <property type="entry name" value="SLR5037 PROTEIN"/>
    <property type="match status" value="1"/>
</dbReference>
<evidence type="ECO:0000313" key="4">
    <source>
        <dbReference type="Proteomes" id="UP000320244"/>
    </source>
</evidence>
<dbReference type="EMBL" id="VCQV01000003">
    <property type="protein sequence ID" value="TWP38319.1"/>
    <property type="molecule type" value="Genomic_DNA"/>
</dbReference>
<reference evidence="3 4" key="2">
    <citation type="submission" date="2019-08" db="EMBL/GenBank/DDBJ databases">
        <title>Jejuicoccus antrihumi gen. nov., sp. nov., a new member of the family Dermacoccaceae isolated from a cave.</title>
        <authorList>
            <person name="Schumann P."/>
            <person name="Kim I.S."/>
        </authorList>
    </citation>
    <scope>NUCLEOTIDE SEQUENCE [LARGE SCALE GENOMIC DNA]</scope>
    <source>
        <strain evidence="3 4">C5-26</strain>
    </source>
</reference>
<dbReference type="CDD" id="cd14797">
    <property type="entry name" value="DUF302"/>
    <property type="match status" value="1"/>
</dbReference>
<evidence type="ECO:0000259" key="2">
    <source>
        <dbReference type="Pfam" id="PF03625"/>
    </source>
</evidence>
<dbReference type="InterPro" id="IPR005180">
    <property type="entry name" value="DUF302"/>
</dbReference>
<dbReference type="InterPro" id="IPR035923">
    <property type="entry name" value="TT1751-like_sf"/>
</dbReference>
<dbReference type="Proteomes" id="UP000320244">
    <property type="component" value="Unassembled WGS sequence"/>
</dbReference>
<reference evidence="3 4" key="1">
    <citation type="submission" date="2019-05" db="EMBL/GenBank/DDBJ databases">
        <authorList>
            <person name="Lee S.D."/>
        </authorList>
    </citation>
    <scope>NUCLEOTIDE SEQUENCE [LARGE SCALE GENOMIC DNA]</scope>
    <source>
        <strain evidence="3 4">C5-26</strain>
    </source>
</reference>
<protein>
    <submittedName>
        <fullName evidence="3">DUF302 domain-containing protein</fullName>
    </submittedName>
</protein>
<accession>A0A563E7P7</accession>
<gene>
    <name evidence="3" type="ORF">FGL98_03670</name>
</gene>
<feature type="region of interest" description="Disordered" evidence="1">
    <location>
        <begin position="1"/>
        <end position="25"/>
    </location>
</feature>
<evidence type="ECO:0000313" key="3">
    <source>
        <dbReference type="EMBL" id="TWP38319.1"/>
    </source>
</evidence>
<evidence type="ECO:0000256" key="1">
    <source>
        <dbReference type="SAM" id="MobiDB-lite"/>
    </source>
</evidence>
<keyword evidence="4" id="KW-1185">Reference proteome</keyword>
<organism evidence="3 4">
    <name type="scientific">Leekyejoonella antrihumi</name>
    <dbReference type="NCBI Taxonomy" id="1660198"/>
    <lineage>
        <taxon>Bacteria</taxon>
        <taxon>Bacillati</taxon>
        <taxon>Actinomycetota</taxon>
        <taxon>Actinomycetes</taxon>
        <taxon>Micrococcales</taxon>
        <taxon>Dermacoccaceae</taxon>
        <taxon>Leekyejoonella</taxon>
    </lineage>
</organism>
<dbReference type="Gene3D" id="3.30.310.70">
    <property type="entry name" value="TT1751-like domain"/>
    <property type="match status" value="1"/>
</dbReference>
<feature type="domain" description="DUF302" evidence="2">
    <location>
        <begin position="51"/>
        <end position="111"/>
    </location>
</feature>
<dbReference type="Pfam" id="PF03625">
    <property type="entry name" value="DUF302"/>
    <property type="match status" value="1"/>
</dbReference>
<dbReference type="OrthoDB" id="9799367at2"/>